<proteinExistence type="predicted"/>
<accession>X1NV48</accession>
<comment type="caution">
    <text evidence="1">The sequence shown here is derived from an EMBL/GenBank/DDBJ whole genome shotgun (WGS) entry which is preliminary data.</text>
</comment>
<organism evidence="1">
    <name type="scientific">marine sediment metagenome</name>
    <dbReference type="NCBI Taxonomy" id="412755"/>
    <lineage>
        <taxon>unclassified sequences</taxon>
        <taxon>metagenomes</taxon>
        <taxon>ecological metagenomes</taxon>
    </lineage>
</organism>
<gene>
    <name evidence="1" type="ORF">S06H3_27638</name>
</gene>
<dbReference type="EMBL" id="BARV01016052">
    <property type="protein sequence ID" value="GAI22524.1"/>
    <property type="molecule type" value="Genomic_DNA"/>
</dbReference>
<reference evidence="1" key="1">
    <citation type="journal article" date="2014" name="Front. Microbiol.">
        <title>High frequency of phylogenetically diverse reductive dehalogenase-homologous genes in deep subseafloor sedimentary metagenomes.</title>
        <authorList>
            <person name="Kawai M."/>
            <person name="Futagami T."/>
            <person name="Toyoda A."/>
            <person name="Takaki Y."/>
            <person name="Nishi S."/>
            <person name="Hori S."/>
            <person name="Arai W."/>
            <person name="Tsubouchi T."/>
            <person name="Morono Y."/>
            <person name="Uchiyama I."/>
            <person name="Ito T."/>
            <person name="Fujiyama A."/>
            <person name="Inagaki F."/>
            <person name="Takami H."/>
        </authorList>
    </citation>
    <scope>NUCLEOTIDE SEQUENCE</scope>
    <source>
        <strain evidence="1">Expedition CK06-06</strain>
    </source>
</reference>
<protein>
    <submittedName>
        <fullName evidence="1">Uncharacterized protein</fullName>
    </submittedName>
</protein>
<evidence type="ECO:0000313" key="1">
    <source>
        <dbReference type="EMBL" id="GAI22524.1"/>
    </source>
</evidence>
<sequence length="50" mass="6109">MFDVSKMNIKCRDCGTEITQLPFNPDPERLDSIRCQDCMRKFREQRPRRF</sequence>
<name>X1NV48_9ZZZZ</name>
<dbReference type="AlphaFoldDB" id="X1NV48"/>